<keyword evidence="4" id="KW-1185">Reference proteome</keyword>
<dbReference type="Gene3D" id="3.30.9.10">
    <property type="entry name" value="D-Amino Acid Oxidase, subunit A, domain 2"/>
    <property type="match status" value="1"/>
</dbReference>
<evidence type="ECO:0000313" key="3">
    <source>
        <dbReference type="EMBL" id="KAK8855066.1"/>
    </source>
</evidence>
<dbReference type="Pfam" id="PF01266">
    <property type="entry name" value="DAO"/>
    <property type="match status" value="1"/>
</dbReference>
<dbReference type="InterPro" id="IPR006076">
    <property type="entry name" value="FAD-dep_OxRdtase"/>
</dbReference>
<name>A0ABR2HYE8_9PEZI</name>
<feature type="signal peptide" evidence="1">
    <location>
        <begin position="1"/>
        <end position="22"/>
    </location>
</feature>
<sequence length="493" mass="54005">MWSLPSFKGLAVFSLAMPTAWAAAISIESSSSSFDTPVHLDGFPHPNPTKSYWQDPPHRIANLRSTPDLPTDQTFDYVIIGSGISGAATAFKLLSRNPSLYVLMIEARAAASGASGRNGGHCKTGDYKKIKQWVDLYGEDEALKIGRLEQDCVNDMRNFVSSHNVSSGWQDVETADLYYTKEEFEKAAEVVEFQQELAKRRPDDIPQGNPRTVFRGQEARDYWHWPEILGAITYAGHTQNPYLTVCAILELGLEKGLNLQTHTMALKLAQVSDRTWKVETDRGTVKGSKVVLATNGFTPALHPGFASTRFLEPVRNQASAVRPVADTSQNPVFRRSNGYSDFPGGGGNGDYIITTRQKSGDNAGPGDVIYGGGQGLSPTGERNLTDDSVIDERIAEYLRGVGRVTYGHRNWGETTAEHVADWTGIVCRTPDGLPVVGPVPGDEGLWASVCMNGHGMAWAFRSAEALVEMMVEGEAPAWFPEPFRAERAWKIGH</sequence>
<feature type="chain" id="PRO_5047011089" evidence="1">
    <location>
        <begin position="23"/>
        <end position="493"/>
    </location>
</feature>
<evidence type="ECO:0000259" key="2">
    <source>
        <dbReference type="Pfam" id="PF01266"/>
    </source>
</evidence>
<dbReference type="InterPro" id="IPR036188">
    <property type="entry name" value="FAD/NAD-bd_sf"/>
</dbReference>
<evidence type="ECO:0000256" key="1">
    <source>
        <dbReference type="SAM" id="SignalP"/>
    </source>
</evidence>
<keyword evidence="1" id="KW-0732">Signal</keyword>
<dbReference type="EMBL" id="JAPCWZ010000007">
    <property type="protein sequence ID" value="KAK8855066.1"/>
    <property type="molecule type" value="Genomic_DNA"/>
</dbReference>
<evidence type="ECO:0000313" key="4">
    <source>
        <dbReference type="Proteomes" id="UP001390339"/>
    </source>
</evidence>
<organism evidence="3 4">
    <name type="scientific">Apiospora arundinis</name>
    <dbReference type="NCBI Taxonomy" id="335852"/>
    <lineage>
        <taxon>Eukaryota</taxon>
        <taxon>Fungi</taxon>
        <taxon>Dikarya</taxon>
        <taxon>Ascomycota</taxon>
        <taxon>Pezizomycotina</taxon>
        <taxon>Sordariomycetes</taxon>
        <taxon>Xylariomycetidae</taxon>
        <taxon>Amphisphaeriales</taxon>
        <taxon>Apiosporaceae</taxon>
        <taxon>Apiospora</taxon>
    </lineage>
</organism>
<accession>A0ABR2HYE8</accession>
<dbReference type="Proteomes" id="UP001390339">
    <property type="component" value="Unassembled WGS sequence"/>
</dbReference>
<gene>
    <name evidence="3" type="ORF">PGQ11_010978</name>
</gene>
<feature type="domain" description="FAD dependent oxidoreductase" evidence="2">
    <location>
        <begin position="76"/>
        <end position="469"/>
    </location>
</feature>
<dbReference type="PANTHER" id="PTHR13847:SF284">
    <property type="entry name" value="FAD DEPENDENT OXIDOREDUCTASE DOMAIN-CONTAINING PROTEIN"/>
    <property type="match status" value="1"/>
</dbReference>
<dbReference type="PANTHER" id="PTHR13847">
    <property type="entry name" value="SARCOSINE DEHYDROGENASE-RELATED"/>
    <property type="match status" value="1"/>
</dbReference>
<dbReference type="SUPFAM" id="SSF51905">
    <property type="entry name" value="FAD/NAD(P)-binding domain"/>
    <property type="match status" value="1"/>
</dbReference>
<protein>
    <submittedName>
        <fullName evidence="3">Oxidoreductase ordL</fullName>
    </submittedName>
</protein>
<dbReference type="Gene3D" id="3.50.50.60">
    <property type="entry name" value="FAD/NAD(P)-binding domain"/>
    <property type="match status" value="1"/>
</dbReference>
<reference evidence="3 4" key="1">
    <citation type="journal article" date="2024" name="IMA Fungus">
        <title>Apiospora arundinis, a panoply of carbohydrate-active enzymes and secondary metabolites.</title>
        <authorList>
            <person name="Sorensen T."/>
            <person name="Petersen C."/>
            <person name="Muurmann A.T."/>
            <person name="Christiansen J.V."/>
            <person name="Brundto M.L."/>
            <person name="Overgaard C.K."/>
            <person name="Boysen A.T."/>
            <person name="Wollenberg R.D."/>
            <person name="Larsen T.O."/>
            <person name="Sorensen J.L."/>
            <person name="Nielsen K.L."/>
            <person name="Sondergaard T.E."/>
        </authorList>
    </citation>
    <scope>NUCLEOTIDE SEQUENCE [LARGE SCALE GENOMIC DNA]</scope>
    <source>
        <strain evidence="3 4">AAU 773</strain>
    </source>
</reference>
<proteinExistence type="predicted"/>
<comment type="caution">
    <text evidence="3">The sequence shown here is derived from an EMBL/GenBank/DDBJ whole genome shotgun (WGS) entry which is preliminary data.</text>
</comment>